<dbReference type="RefSeq" id="WP_045541625.1">
    <property type="nucleotide sequence ID" value="NZ_BJVR01000012.1"/>
</dbReference>
<sequence length="449" mass="50609">MSDILDNTIWALNSAQTSVQIPRPSGQFRMILTGDLPASSSDTTSVKCALMQGENMLFRCAADISWQGQSSMADPKHNFKLKLKTEATEDKFSVKLGSWVPTNKIDLKAYGQGPNKNYGNSDRSMVRDTTAGKVWRAIRRASSFPDNMIVPLHAWAYDQVNDNGLRSGALFSTEGFPCALYFGSDFYGLYTFRSTAPNEDYLIDEKNPMHYLLQPQHIHGTGANSWYQFDSSGWAISSPKLKGYDDQDDISKKFPKQFAVINRLFTYFGNVYSGADTLANAEQYINVSSWIDYILFCEVVGSNDAFMNNVMLASWDATSTSGLWHLCAYDLDETFGILFGNTGTSTLNTPEGMGFVSNVNRFTNGIFYDLNQFFAQVIRFRYASLRKIGVISETSLFQMVFETTHLMDPDDVETDNTMWGTNVQAKIGYILNWINRRISWLDQQWGYSG</sequence>
<organism evidence="1 2">
    <name type="scientific">Acetobacter tropicalis</name>
    <dbReference type="NCBI Taxonomy" id="104102"/>
    <lineage>
        <taxon>Bacteria</taxon>
        <taxon>Pseudomonadati</taxon>
        <taxon>Pseudomonadota</taxon>
        <taxon>Alphaproteobacteria</taxon>
        <taxon>Acetobacterales</taxon>
        <taxon>Acetobacteraceae</taxon>
        <taxon>Acetobacter</taxon>
    </lineage>
</organism>
<protein>
    <recommendedName>
        <fullName evidence="3">Spore coat protein CotH</fullName>
    </recommendedName>
</protein>
<accession>A0A511FNH9</accession>
<dbReference type="InterPro" id="IPR014867">
    <property type="entry name" value="Spore_coat_CotH_CotH2/3/7"/>
</dbReference>
<reference evidence="1 2" key="1">
    <citation type="submission" date="2019-07" db="EMBL/GenBank/DDBJ databases">
        <title>Whole genome shotgun sequence of Acetobacter tropicalis NBRC 16470.</title>
        <authorList>
            <person name="Hosoyama A."/>
            <person name="Uohara A."/>
            <person name="Ohji S."/>
            <person name="Ichikawa N."/>
        </authorList>
    </citation>
    <scope>NUCLEOTIDE SEQUENCE [LARGE SCALE GENOMIC DNA]</scope>
    <source>
        <strain evidence="1 2">NBRC 16470</strain>
    </source>
</reference>
<comment type="caution">
    <text evidence="1">The sequence shown here is derived from an EMBL/GenBank/DDBJ whole genome shotgun (WGS) entry which is preliminary data.</text>
</comment>
<evidence type="ECO:0008006" key="3">
    <source>
        <dbReference type="Google" id="ProtNLM"/>
    </source>
</evidence>
<dbReference type="Proteomes" id="UP000321800">
    <property type="component" value="Unassembled WGS sequence"/>
</dbReference>
<evidence type="ECO:0000313" key="1">
    <source>
        <dbReference type="EMBL" id="GEL50513.1"/>
    </source>
</evidence>
<name>A0A511FNH9_9PROT</name>
<dbReference type="Pfam" id="PF08757">
    <property type="entry name" value="CotH"/>
    <property type="match status" value="1"/>
</dbReference>
<proteinExistence type="predicted"/>
<gene>
    <name evidence="1" type="ORF">ATR01nite_15880</name>
</gene>
<dbReference type="EMBL" id="BJVR01000012">
    <property type="protein sequence ID" value="GEL50513.1"/>
    <property type="molecule type" value="Genomic_DNA"/>
</dbReference>
<dbReference type="AlphaFoldDB" id="A0A511FNH9"/>
<evidence type="ECO:0000313" key="2">
    <source>
        <dbReference type="Proteomes" id="UP000321800"/>
    </source>
</evidence>